<protein>
    <recommendedName>
        <fullName evidence="3">Phage terminase small subunit</fullName>
    </recommendedName>
</protein>
<dbReference type="AlphaFoldDB" id="A0A844BRS4"/>
<organism evidence="1 2">
    <name type="scientific">Rhodovulum strictum</name>
    <dbReference type="NCBI Taxonomy" id="58314"/>
    <lineage>
        <taxon>Bacteria</taxon>
        <taxon>Pseudomonadati</taxon>
        <taxon>Pseudomonadota</taxon>
        <taxon>Alphaproteobacteria</taxon>
        <taxon>Rhodobacterales</taxon>
        <taxon>Paracoccaceae</taxon>
        <taxon>Rhodovulum</taxon>
    </lineage>
</organism>
<name>A0A844BRS4_9RHOB</name>
<dbReference type="EMBL" id="WJPO01000035">
    <property type="protein sequence ID" value="MRH22637.1"/>
    <property type="molecule type" value="Genomic_DNA"/>
</dbReference>
<accession>A0A844BRS4</accession>
<comment type="caution">
    <text evidence="1">The sequence shown here is derived from an EMBL/GenBank/DDBJ whole genome shotgun (WGS) entry which is preliminary data.</text>
</comment>
<evidence type="ECO:0000313" key="1">
    <source>
        <dbReference type="EMBL" id="MRH22637.1"/>
    </source>
</evidence>
<keyword evidence="2" id="KW-1185">Reference proteome</keyword>
<evidence type="ECO:0008006" key="3">
    <source>
        <dbReference type="Google" id="ProtNLM"/>
    </source>
</evidence>
<dbReference type="OrthoDB" id="9806994at2"/>
<evidence type="ECO:0000313" key="2">
    <source>
        <dbReference type="Proteomes" id="UP000466730"/>
    </source>
</evidence>
<dbReference type="Proteomes" id="UP000466730">
    <property type="component" value="Unassembled WGS sequence"/>
</dbReference>
<dbReference type="RefSeq" id="WP_153749911.1">
    <property type="nucleotide sequence ID" value="NZ_BAAADI010000030.1"/>
</dbReference>
<gene>
    <name evidence="1" type="ORF">GH815_16795</name>
</gene>
<sequence length="161" mass="17315">MTISTEALAGFLDVKTETFRTWQKRDGLLRDGAPGRGKAAAFGFAQCLKAYVAKQLNGIGANTGASAIFANHCDALGAFMAGKPLVVPFRDGKPSLVHDPERDMVLHLPLEESGLALADWFCHHIAAAIDPETGRPGGTEAYNAAKLDFEQRVNLHRLNAQ</sequence>
<reference evidence="1 2" key="1">
    <citation type="submission" date="2019-11" db="EMBL/GenBank/DDBJ databases">
        <title>Draft Whole-Genome sequence of the marine photosynthetic bacterium Rhodovulum strictum DSM 11289.</title>
        <authorList>
            <person name="Kyndt J.A."/>
            <person name="Meyer T.E."/>
        </authorList>
    </citation>
    <scope>NUCLEOTIDE SEQUENCE [LARGE SCALE GENOMIC DNA]</scope>
    <source>
        <strain evidence="1 2">DSM 11289</strain>
    </source>
</reference>
<proteinExistence type="predicted"/>